<dbReference type="GO" id="GO:0004671">
    <property type="term" value="F:protein C-terminal S-isoprenylcysteine carboxyl O-methyltransferase activity"/>
    <property type="evidence" value="ECO:0007669"/>
    <property type="project" value="InterPro"/>
</dbReference>
<keyword evidence="3 5" id="KW-1133">Transmembrane helix</keyword>
<comment type="subcellular location">
    <subcellularLocation>
        <location evidence="1">Membrane</location>
        <topology evidence="1">Multi-pass membrane protein</topology>
    </subcellularLocation>
</comment>
<feature type="transmembrane region" description="Helical" evidence="5">
    <location>
        <begin position="71"/>
        <end position="88"/>
    </location>
</feature>
<feature type="transmembrane region" description="Helical" evidence="5">
    <location>
        <begin position="123"/>
        <end position="149"/>
    </location>
</feature>
<sequence>MSLFFFTVFFAIIAQRLAELRLARRNARLLKALGGVEVGSEHYKYVICLHVMFFVCLLTEASLRHHGISSWQWFCFLLFLVAQLGRYWCIKSLGMFWNTRILILPGARPVRKGPYRILRHPNYWIVGFELLLLPLVFSAYATAITFPLLHLAFLVRYRLPVEEEHVYR</sequence>
<dbReference type="GO" id="GO:0016020">
    <property type="term" value="C:membrane"/>
    <property type="evidence" value="ECO:0007669"/>
    <property type="project" value="UniProtKB-SubCell"/>
</dbReference>
<organism evidence="6 7">
    <name type="scientific">Brevibacillus fluminis</name>
    <dbReference type="NCBI Taxonomy" id="511487"/>
    <lineage>
        <taxon>Bacteria</taxon>
        <taxon>Bacillati</taxon>
        <taxon>Bacillota</taxon>
        <taxon>Bacilli</taxon>
        <taxon>Bacillales</taxon>
        <taxon>Paenibacillaceae</taxon>
        <taxon>Brevibacillus</taxon>
    </lineage>
</organism>
<dbReference type="RefSeq" id="WP_122916621.1">
    <property type="nucleotide sequence ID" value="NZ_RHHQ01000004.1"/>
</dbReference>
<dbReference type="AlphaFoldDB" id="A0A3M8DWR1"/>
<dbReference type="OrthoDB" id="7203053at2"/>
<evidence type="ECO:0000256" key="5">
    <source>
        <dbReference type="SAM" id="Phobius"/>
    </source>
</evidence>
<dbReference type="PANTHER" id="PTHR43847:SF1">
    <property type="entry name" value="BLL3993 PROTEIN"/>
    <property type="match status" value="1"/>
</dbReference>
<gene>
    <name evidence="6" type="ORF">EDM56_04185</name>
</gene>
<dbReference type="Proteomes" id="UP000271031">
    <property type="component" value="Unassembled WGS sequence"/>
</dbReference>
<accession>A0A3M8DWR1</accession>
<evidence type="ECO:0000256" key="1">
    <source>
        <dbReference type="ARBA" id="ARBA00004141"/>
    </source>
</evidence>
<evidence type="ECO:0000313" key="7">
    <source>
        <dbReference type="Proteomes" id="UP000271031"/>
    </source>
</evidence>
<dbReference type="InterPro" id="IPR052527">
    <property type="entry name" value="Metal_cation-efflux_comp"/>
</dbReference>
<proteinExistence type="predicted"/>
<evidence type="ECO:0000256" key="4">
    <source>
        <dbReference type="ARBA" id="ARBA00023136"/>
    </source>
</evidence>
<reference evidence="6 7" key="1">
    <citation type="submission" date="2018-10" db="EMBL/GenBank/DDBJ databases">
        <title>Phylogenomics of Brevibacillus.</title>
        <authorList>
            <person name="Dunlap C."/>
        </authorList>
    </citation>
    <scope>NUCLEOTIDE SEQUENCE [LARGE SCALE GENOMIC DNA]</scope>
    <source>
        <strain evidence="6 7">JCM 15716</strain>
    </source>
</reference>
<comment type="caution">
    <text evidence="6">The sequence shown here is derived from an EMBL/GenBank/DDBJ whole genome shotgun (WGS) entry which is preliminary data.</text>
</comment>
<dbReference type="InterPro" id="IPR007269">
    <property type="entry name" value="ICMT_MeTrfase"/>
</dbReference>
<dbReference type="Gene3D" id="1.20.120.1630">
    <property type="match status" value="1"/>
</dbReference>
<dbReference type="Pfam" id="PF04140">
    <property type="entry name" value="ICMT"/>
    <property type="match status" value="1"/>
</dbReference>
<protein>
    <recommendedName>
        <fullName evidence="8">Isoprenylcysteine carboxyl methyltransferase</fullName>
    </recommendedName>
</protein>
<keyword evidence="7" id="KW-1185">Reference proteome</keyword>
<evidence type="ECO:0000256" key="2">
    <source>
        <dbReference type="ARBA" id="ARBA00022692"/>
    </source>
</evidence>
<name>A0A3M8DWR1_9BACL</name>
<evidence type="ECO:0000256" key="3">
    <source>
        <dbReference type="ARBA" id="ARBA00022989"/>
    </source>
</evidence>
<keyword evidence="4 5" id="KW-0472">Membrane</keyword>
<evidence type="ECO:0000313" key="6">
    <source>
        <dbReference type="EMBL" id="RNB91959.1"/>
    </source>
</evidence>
<dbReference type="EMBL" id="RHHQ01000004">
    <property type="protein sequence ID" value="RNB91959.1"/>
    <property type="molecule type" value="Genomic_DNA"/>
</dbReference>
<dbReference type="PANTHER" id="PTHR43847">
    <property type="entry name" value="BLL3993 PROTEIN"/>
    <property type="match status" value="1"/>
</dbReference>
<evidence type="ECO:0008006" key="8">
    <source>
        <dbReference type="Google" id="ProtNLM"/>
    </source>
</evidence>
<keyword evidence="2 5" id="KW-0812">Transmembrane</keyword>